<evidence type="ECO:0000256" key="4">
    <source>
        <dbReference type="PROSITE-ProRule" id="PRU00510"/>
    </source>
</evidence>
<evidence type="ECO:0000259" key="5">
    <source>
        <dbReference type="Pfam" id="PF01258"/>
    </source>
</evidence>
<dbReference type="PROSITE" id="PS51128">
    <property type="entry name" value="ZF_DKSA_2"/>
    <property type="match status" value="1"/>
</dbReference>
<organism evidence="6 7">
    <name type="scientific">Kordiimonas lacus</name>
    <dbReference type="NCBI Taxonomy" id="637679"/>
    <lineage>
        <taxon>Bacteria</taxon>
        <taxon>Pseudomonadati</taxon>
        <taxon>Pseudomonadota</taxon>
        <taxon>Alphaproteobacteria</taxon>
        <taxon>Kordiimonadales</taxon>
        <taxon>Kordiimonadaceae</taxon>
        <taxon>Kordiimonas</taxon>
    </lineage>
</organism>
<dbReference type="AlphaFoldDB" id="A0A1G6WP96"/>
<keyword evidence="3" id="KW-0862">Zinc</keyword>
<dbReference type="EMBL" id="FNAK01000002">
    <property type="protein sequence ID" value="SDD67493.1"/>
    <property type="molecule type" value="Genomic_DNA"/>
</dbReference>
<dbReference type="Proteomes" id="UP000183685">
    <property type="component" value="Unassembled WGS sequence"/>
</dbReference>
<keyword evidence="1" id="KW-0479">Metal-binding</keyword>
<dbReference type="SUPFAM" id="SSF57716">
    <property type="entry name" value="Glucocorticoid receptor-like (DNA-binding domain)"/>
    <property type="match status" value="1"/>
</dbReference>
<evidence type="ECO:0000256" key="2">
    <source>
        <dbReference type="ARBA" id="ARBA00022771"/>
    </source>
</evidence>
<dbReference type="PANTHER" id="PTHR33823">
    <property type="entry name" value="RNA POLYMERASE-BINDING TRANSCRIPTION FACTOR DKSA-RELATED"/>
    <property type="match status" value="1"/>
</dbReference>
<keyword evidence="2" id="KW-0863">Zinc-finger</keyword>
<evidence type="ECO:0000256" key="1">
    <source>
        <dbReference type="ARBA" id="ARBA00022723"/>
    </source>
</evidence>
<accession>A0A1G6WP96</accession>
<dbReference type="Pfam" id="PF01258">
    <property type="entry name" value="zf-dskA_traR"/>
    <property type="match status" value="1"/>
</dbReference>
<dbReference type="OrthoDB" id="1121111at2"/>
<dbReference type="InterPro" id="IPR000962">
    <property type="entry name" value="Znf_DskA_TraR"/>
</dbReference>
<dbReference type="Gene3D" id="1.20.120.910">
    <property type="entry name" value="DksA, coiled-coil domain"/>
    <property type="match status" value="1"/>
</dbReference>
<feature type="zinc finger region" description="dksA C4-type" evidence="4">
    <location>
        <begin position="87"/>
        <end position="111"/>
    </location>
</feature>
<feature type="domain" description="Zinc finger DksA/TraR C4-type" evidence="5">
    <location>
        <begin position="84"/>
        <end position="111"/>
    </location>
</feature>
<dbReference type="PANTHER" id="PTHR33823:SF4">
    <property type="entry name" value="GENERAL STRESS PROTEIN 16O"/>
    <property type="match status" value="1"/>
</dbReference>
<evidence type="ECO:0000256" key="3">
    <source>
        <dbReference type="ARBA" id="ARBA00022833"/>
    </source>
</evidence>
<proteinExistence type="predicted"/>
<gene>
    <name evidence="6" type="ORF">SAMN04488071_1174</name>
</gene>
<keyword evidence="7" id="KW-1185">Reference proteome</keyword>
<sequence length="113" mass="12731">MAKNEKKSSYWSGKLLRLRQELVNLDKEALDGRQAVELDQSRVGRLSRMDALQGQAMNNAIAERRRATLARIEAALARLEEDEFGYCTLCGEEIAEKRLELDPTVSTCTACIK</sequence>
<protein>
    <submittedName>
        <fullName evidence="6">Transcriptional regulator, TraR/DksA family</fullName>
    </submittedName>
</protein>
<reference evidence="6 7" key="1">
    <citation type="submission" date="2016-10" db="EMBL/GenBank/DDBJ databases">
        <authorList>
            <person name="de Groot N.N."/>
        </authorList>
    </citation>
    <scope>NUCLEOTIDE SEQUENCE [LARGE SCALE GENOMIC DNA]</scope>
    <source>
        <strain evidence="6 7">CGMCC 1.9109</strain>
    </source>
</reference>
<evidence type="ECO:0000313" key="6">
    <source>
        <dbReference type="EMBL" id="SDD67493.1"/>
    </source>
</evidence>
<dbReference type="GO" id="GO:0008270">
    <property type="term" value="F:zinc ion binding"/>
    <property type="evidence" value="ECO:0007669"/>
    <property type="project" value="UniProtKB-KW"/>
</dbReference>
<name>A0A1G6WP96_9PROT</name>
<dbReference type="STRING" id="637679.GCA_001550055_02890"/>
<evidence type="ECO:0000313" key="7">
    <source>
        <dbReference type="Proteomes" id="UP000183685"/>
    </source>
</evidence>